<sequence>MTDEVELIRKLSWAWGTGAHNKVQLGYRGGAHGEVELGLL</sequence>
<accession>A0A392VIK0</accession>
<reference evidence="1 2" key="1">
    <citation type="journal article" date="2018" name="Front. Plant Sci.">
        <title>Red Clover (Trifolium pratense) and Zigzag Clover (T. medium) - A Picture of Genomic Similarities and Differences.</title>
        <authorList>
            <person name="Dluhosova J."/>
            <person name="Istvanek J."/>
            <person name="Nedelnik J."/>
            <person name="Repkova J."/>
        </authorList>
    </citation>
    <scope>NUCLEOTIDE SEQUENCE [LARGE SCALE GENOMIC DNA]</scope>
    <source>
        <strain evidence="2">cv. 10/8</strain>
        <tissue evidence="1">Leaf</tissue>
    </source>
</reference>
<dbReference type="AlphaFoldDB" id="A0A392VIK0"/>
<evidence type="ECO:0000313" key="2">
    <source>
        <dbReference type="Proteomes" id="UP000265520"/>
    </source>
</evidence>
<feature type="non-terminal residue" evidence="1">
    <location>
        <position position="40"/>
    </location>
</feature>
<keyword evidence="2" id="KW-1185">Reference proteome</keyword>
<dbReference type="Proteomes" id="UP000265520">
    <property type="component" value="Unassembled WGS sequence"/>
</dbReference>
<proteinExistence type="predicted"/>
<evidence type="ECO:0000313" key="1">
    <source>
        <dbReference type="EMBL" id="MCI88196.1"/>
    </source>
</evidence>
<protein>
    <submittedName>
        <fullName evidence="1">Uncharacterized protein</fullName>
    </submittedName>
</protein>
<organism evidence="1 2">
    <name type="scientific">Trifolium medium</name>
    <dbReference type="NCBI Taxonomy" id="97028"/>
    <lineage>
        <taxon>Eukaryota</taxon>
        <taxon>Viridiplantae</taxon>
        <taxon>Streptophyta</taxon>
        <taxon>Embryophyta</taxon>
        <taxon>Tracheophyta</taxon>
        <taxon>Spermatophyta</taxon>
        <taxon>Magnoliopsida</taxon>
        <taxon>eudicotyledons</taxon>
        <taxon>Gunneridae</taxon>
        <taxon>Pentapetalae</taxon>
        <taxon>rosids</taxon>
        <taxon>fabids</taxon>
        <taxon>Fabales</taxon>
        <taxon>Fabaceae</taxon>
        <taxon>Papilionoideae</taxon>
        <taxon>50 kb inversion clade</taxon>
        <taxon>NPAAA clade</taxon>
        <taxon>Hologalegina</taxon>
        <taxon>IRL clade</taxon>
        <taxon>Trifolieae</taxon>
        <taxon>Trifolium</taxon>
    </lineage>
</organism>
<comment type="caution">
    <text evidence="1">The sequence shown here is derived from an EMBL/GenBank/DDBJ whole genome shotgun (WGS) entry which is preliminary data.</text>
</comment>
<dbReference type="EMBL" id="LXQA011186771">
    <property type="protein sequence ID" value="MCI88196.1"/>
    <property type="molecule type" value="Genomic_DNA"/>
</dbReference>
<name>A0A392VIK0_9FABA</name>